<feature type="signal peptide" evidence="1">
    <location>
        <begin position="1"/>
        <end position="32"/>
    </location>
</feature>
<name>A0A6G8PU52_9ACTN</name>
<feature type="chain" id="PRO_5026131817" evidence="1">
    <location>
        <begin position="33"/>
        <end position="141"/>
    </location>
</feature>
<dbReference type="AlphaFoldDB" id="A0A6G8PU52"/>
<dbReference type="KEGG" id="rmar:GBA65_04285"/>
<keyword evidence="3" id="KW-1185">Reference proteome</keyword>
<evidence type="ECO:0000313" key="3">
    <source>
        <dbReference type="Proteomes" id="UP000502706"/>
    </source>
</evidence>
<sequence length="141" mass="15454">MSGVVHCRAVRFLAVLALCAGLLVGAQSEAKADYQFGSGASTGGGHGGPDSNKYVPEYNGLVGTCYDGQVGLDRYYYDYQAWYGPLVHYIYYDTCDMNRLGATSAGWSRVYAHERAHSRGFAHYEGAPSYNASYYPKVDVY</sequence>
<dbReference type="RefSeq" id="WP_166395542.1">
    <property type="nucleotide sequence ID" value="NZ_CP045121.1"/>
</dbReference>
<protein>
    <submittedName>
        <fullName evidence="2">Uncharacterized protein</fullName>
    </submittedName>
</protein>
<gene>
    <name evidence="2" type="ORF">GBA65_04285</name>
</gene>
<organism evidence="2 3">
    <name type="scientific">Rubrobacter marinus</name>
    <dbReference type="NCBI Taxonomy" id="2653852"/>
    <lineage>
        <taxon>Bacteria</taxon>
        <taxon>Bacillati</taxon>
        <taxon>Actinomycetota</taxon>
        <taxon>Rubrobacteria</taxon>
        <taxon>Rubrobacterales</taxon>
        <taxon>Rubrobacteraceae</taxon>
        <taxon>Rubrobacter</taxon>
    </lineage>
</organism>
<dbReference type="Proteomes" id="UP000502706">
    <property type="component" value="Chromosome"/>
</dbReference>
<evidence type="ECO:0000256" key="1">
    <source>
        <dbReference type="SAM" id="SignalP"/>
    </source>
</evidence>
<evidence type="ECO:0000313" key="2">
    <source>
        <dbReference type="EMBL" id="QIN77863.1"/>
    </source>
</evidence>
<reference evidence="2 3" key="1">
    <citation type="submission" date="2019-10" db="EMBL/GenBank/DDBJ databases">
        <title>Rubrobacter sp nov SCSIO 52915 isolated from a deep-sea sediment in the South China Sea.</title>
        <authorList>
            <person name="Chen R.W."/>
        </authorList>
    </citation>
    <scope>NUCLEOTIDE SEQUENCE [LARGE SCALE GENOMIC DNA]</scope>
    <source>
        <strain evidence="2 3">SCSIO 52915</strain>
    </source>
</reference>
<accession>A0A6G8PU52</accession>
<keyword evidence="1" id="KW-0732">Signal</keyword>
<dbReference type="EMBL" id="CP045121">
    <property type="protein sequence ID" value="QIN77863.1"/>
    <property type="molecule type" value="Genomic_DNA"/>
</dbReference>
<proteinExistence type="predicted"/>